<organism evidence="11 12">
    <name type="scientific">Cytobacillus eiseniae</name>
    <dbReference type="NCBI Taxonomy" id="762947"/>
    <lineage>
        <taxon>Bacteria</taxon>
        <taxon>Bacillati</taxon>
        <taxon>Bacillota</taxon>
        <taxon>Bacilli</taxon>
        <taxon>Bacillales</taxon>
        <taxon>Bacillaceae</taxon>
        <taxon>Cytobacillus</taxon>
    </lineage>
</organism>
<evidence type="ECO:0000256" key="2">
    <source>
        <dbReference type="ARBA" id="ARBA00022649"/>
    </source>
</evidence>
<keyword evidence="4" id="KW-0548">Nucleotidyltransferase</keyword>
<keyword evidence="6" id="KW-0547">Nucleotide-binding</keyword>
<dbReference type="Proteomes" id="UP001519293">
    <property type="component" value="Unassembled WGS sequence"/>
</dbReference>
<evidence type="ECO:0000256" key="5">
    <source>
        <dbReference type="ARBA" id="ARBA00022723"/>
    </source>
</evidence>
<keyword evidence="2" id="KW-1277">Toxin-antitoxin system</keyword>
<dbReference type="Pfam" id="PF01909">
    <property type="entry name" value="NTP_transf_2"/>
    <property type="match status" value="1"/>
</dbReference>
<comment type="caution">
    <text evidence="11">The sequence shown here is derived from an EMBL/GenBank/DDBJ whole genome shotgun (WGS) entry which is preliminary data.</text>
</comment>
<evidence type="ECO:0000256" key="1">
    <source>
        <dbReference type="ARBA" id="ARBA00001946"/>
    </source>
</evidence>
<dbReference type="InterPro" id="IPR052038">
    <property type="entry name" value="Type-VII_TA_antitoxin"/>
</dbReference>
<name>A0ABS4RIQ7_9BACI</name>
<evidence type="ECO:0000256" key="6">
    <source>
        <dbReference type="ARBA" id="ARBA00022741"/>
    </source>
</evidence>
<proteinExistence type="inferred from homology"/>
<keyword evidence="5" id="KW-0479">Metal-binding</keyword>
<dbReference type="CDD" id="cd05403">
    <property type="entry name" value="NT_KNTase_like"/>
    <property type="match status" value="1"/>
</dbReference>
<gene>
    <name evidence="11" type="ORF">J2Z40_002747</name>
</gene>
<reference evidence="11 12" key="1">
    <citation type="submission" date="2021-03" db="EMBL/GenBank/DDBJ databases">
        <title>Genomic Encyclopedia of Type Strains, Phase IV (KMG-IV): sequencing the most valuable type-strain genomes for metagenomic binning, comparative biology and taxonomic classification.</title>
        <authorList>
            <person name="Goeker M."/>
        </authorList>
    </citation>
    <scope>NUCLEOTIDE SEQUENCE [LARGE SCALE GENOMIC DNA]</scope>
    <source>
        <strain evidence="11 12">DSM 26675</strain>
    </source>
</reference>
<dbReference type="InterPro" id="IPR043519">
    <property type="entry name" value="NT_sf"/>
</dbReference>
<keyword evidence="7" id="KW-0067">ATP-binding</keyword>
<protein>
    <submittedName>
        <fullName evidence="11">Nucleotidyltransferase</fullName>
    </submittedName>
</protein>
<evidence type="ECO:0000313" key="12">
    <source>
        <dbReference type="Proteomes" id="UP001519293"/>
    </source>
</evidence>
<dbReference type="PANTHER" id="PTHR33571:SF14">
    <property type="entry name" value="PROTEIN ADENYLYLTRANSFERASE MJ0435-RELATED"/>
    <property type="match status" value="1"/>
</dbReference>
<comment type="similarity">
    <text evidence="9">Belongs to the MntA antitoxin family.</text>
</comment>
<dbReference type="InterPro" id="IPR002934">
    <property type="entry name" value="Polymerase_NTP_transf_dom"/>
</dbReference>
<evidence type="ECO:0000256" key="9">
    <source>
        <dbReference type="ARBA" id="ARBA00038276"/>
    </source>
</evidence>
<sequence>MENNEHLEMAVNHMLAQKEILELLSNNLNTWKEKYGIEWIALFGSYTRGEQKESSDIDLLVEFAEHSMTFDNYIELKFELEDLFHKPIDLVMIEDIKPAIKPSILRSAKYAEGA</sequence>
<evidence type="ECO:0000256" key="4">
    <source>
        <dbReference type="ARBA" id="ARBA00022695"/>
    </source>
</evidence>
<dbReference type="PANTHER" id="PTHR33571">
    <property type="entry name" value="SSL8005 PROTEIN"/>
    <property type="match status" value="1"/>
</dbReference>
<dbReference type="EMBL" id="JAGIKZ010000016">
    <property type="protein sequence ID" value="MBP2242174.1"/>
    <property type="molecule type" value="Genomic_DNA"/>
</dbReference>
<dbReference type="RefSeq" id="WP_425351413.1">
    <property type="nucleotide sequence ID" value="NZ_JAGIKZ010000016.1"/>
</dbReference>
<keyword evidence="12" id="KW-1185">Reference proteome</keyword>
<feature type="domain" description="Polymerase nucleotidyl transferase" evidence="10">
    <location>
        <begin position="29"/>
        <end position="110"/>
    </location>
</feature>
<comment type="cofactor">
    <cofactor evidence="1">
        <name>Mg(2+)</name>
        <dbReference type="ChEBI" id="CHEBI:18420"/>
    </cofactor>
</comment>
<evidence type="ECO:0000259" key="10">
    <source>
        <dbReference type="Pfam" id="PF01909"/>
    </source>
</evidence>
<keyword evidence="3" id="KW-0808">Transferase</keyword>
<evidence type="ECO:0000256" key="3">
    <source>
        <dbReference type="ARBA" id="ARBA00022679"/>
    </source>
</evidence>
<evidence type="ECO:0000256" key="7">
    <source>
        <dbReference type="ARBA" id="ARBA00022840"/>
    </source>
</evidence>
<dbReference type="SUPFAM" id="SSF81301">
    <property type="entry name" value="Nucleotidyltransferase"/>
    <property type="match status" value="1"/>
</dbReference>
<evidence type="ECO:0000313" key="11">
    <source>
        <dbReference type="EMBL" id="MBP2242174.1"/>
    </source>
</evidence>
<keyword evidence="8" id="KW-0460">Magnesium</keyword>
<evidence type="ECO:0000256" key="8">
    <source>
        <dbReference type="ARBA" id="ARBA00022842"/>
    </source>
</evidence>
<accession>A0ABS4RIQ7</accession>
<dbReference type="Gene3D" id="3.30.460.10">
    <property type="entry name" value="Beta Polymerase, domain 2"/>
    <property type="match status" value="1"/>
</dbReference>